<evidence type="ECO:0000256" key="1">
    <source>
        <dbReference type="SAM" id="MobiDB-lite"/>
    </source>
</evidence>
<gene>
    <name evidence="2" type="ORF">AALO_G00221240</name>
</gene>
<dbReference type="Proteomes" id="UP000823561">
    <property type="component" value="Chromosome 17"/>
</dbReference>
<sequence length="133" mass="14614">MWSSFSSPGGPTSTLQTNMASLPCSLPLMRVISLVSKSCWKRELTRSGKGQMASVPSKRPRAKQSRLSSSEVSPVERGEGRTDRQTDGQTDVAITPDRRDGLTPLPHPSLQKNKNKSSRHSTTHLCDSCVWFS</sequence>
<keyword evidence="3" id="KW-1185">Reference proteome</keyword>
<protein>
    <submittedName>
        <fullName evidence="2">Uncharacterized protein</fullName>
    </submittedName>
</protein>
<comment type="caution">
    <text evidence="2">The sequence shown here is derived from an EMBL/GenBank/DDBJ whole genome shotgun (WGS) entry which is preliminary data.</text>
</comment>
<evidence type="ECO:0000313" key="3">
    <source>
        <dbReference type="Proteomes" id="UP000823561"/>
    </source>
</evidence>
<organism evidence="2 3">
    <name type="scientific">Alosa alosa</name>
    <name type="common">allis shad</name>
    <dbReference type="NCBI Taxonomy" id="278164"/>
    <lineage>
        <taxon>Eukaryota</taxon>
        <taxon>Metazoa</taxon>
        <taxon>Chordata</taxon>
        <taxon>Craniata</taxon>
        <taxon>Vertebrata</taxon>
        <taxon>Euteleostomi</taxon>
        <taxon>Actinopterygii</taxon>
        <taxon>Neopterygii</taxon>
        <taxon>Teleostei</taxon>
        <taxon>Clupei</taxon>
        <taxon>Clupeiformes</taxon>
        <taxon>Clupeoidei</taxon>
        <taxon>Clupeidae</taxon>
        <taxon>Alosa</taxon>
    </lineage>
</organism>
<dbReference type="AlphaFoldDB" id="A0AAV6FX12"/>
<dbReference type="EMBL" id="JADWDJ010000017">
    <property type="protein sequence ID" value="KAG5267393.1"/>
    <property type="molecule type" value="Genomic_DNA"/>
</dbReference>
<feature type="region of interest" description="Disordered" evidence="1">
    <location>
        <begin position="44"/>
        <end position="121"/>
    </location>
</feature>
<reference evidence="2 3" key="1">
    <citation type="submission" date="2020-10" db="EMBL/GenBank/DDBJ databases">
        <title>Chromosome-scale genome assembly of the Allis shad, Alosa alosa.</title>
        <authorList>
            <person name="Margot Z."/>
            <person name="Christophe K."/>
            <person name="Cabau C."/>
            <person name="Louis A."/>
            <person name="Berthelot C."/>
            <person name="Parey E."/>
            <person name="Roest Crollius H."/>
            <person name="Montfort J."/>
            <person name="Robinson-Rechavi M."/>
            <person name="Bucao C."/>
            <person name="Bouchez O."/>
            <person name="Gislard M."/>
            <person name="Lluch J."/>
            <person name="Milhes M."/>
            <person name="Lampietro C."/>
            <person name="Lopez Roques C."/>
            <person name="Donnadieu C."/>
            <person name="Braasch I."/>
            <person name="Desvignes T."/>
            <person name="Postlethwait J."/>
            <person name="Bobe J."/>
            <person name="Guiguen Y."/>
        </authorList>
    </citation>
    <scope>NUCLEOTIDE SEQUENCE [LARGE SCALE GENOMIC DNA]</scope>
    <source>
        <strain evidence="2">M-15738</strain>
        <tissue evidence="2">Blood</tissue>
    </source>
</reference>
<feature type="compositionally biased region" description="Basic and acidic residues" evidence="1">
    <location>
        <begin position="74"/>
        <end position="86"/>
    </location>
</feature>
<accession>A0AAV6FX12</accession>
<proteinExistence type="predicted"/>
<name>A0AAV6FX12_9TELE</name>
<evidence type="ECO:0000313" key="2">
    <source>
        <dbReference type="EMBL" id="KAG5267393.1"/>
    </source>
</evidence>